<comment type="caution">
    <text evidence="2">The sequence shown here is derived from an EMBL/GenBank/DDBJ whole genome shotgun (WGS) entry which is preliminary data.</text>
</comment>
<name>A0ABR2Z9C6_9AGAR</name>
<keyword evidence="3" id="KW-1185">Reference proteome</keyword>
<evidence type="ECO:0008006" key="4">
    <source>
        <dbReference type="Google" id="ProtNLM"/>
    </source>
</evidence>
<gene>
    <name evidence="2" type="ORF">AAF712_015757</name>
</gene>
<reference evidence="2 3" key="1">
    <citation type="submission" date="2024-05" db="EMBL/GenBank/DDBJ databases">
        <title>A draft genome resource for the thread blight pathogen Marasmius tenuissimus strain MS-2.</title>
        <authorList>
            <person name="Yulfo-Soto G.E."/>
            <person name="Baruah I.K."/>
            <person name="Amoako-Attah I."/>
            <person name="Bukari Y."/>
            <person name="Meinhardt L.W."/>
            <person name="Bailey B.A."/>
            <person name="Cohen S.P."/>
        </authorList>
    </citation>
    <scope>NUCLEOTIDE SEQUENCE [LARGE SCALE GENOMIC DNA]</scope>
    <source>
        <strain evidence="2 3">MS-2</strain>
    </source>
</reference>
<proteinExistence type="predicted"/>
<dbReference type="EMBL" id="JBBXMP010000484">
    <property type="protein sequence ID" value="KAL0057594.1"/>
    <property type="molecule type" value="Genomic_DNA"/>
</dbReference>
<dbReference type="Proteomes" id="UP001437256">
    <property type="component" value="Unassembled WGS sequence"/>
</dbReference>
<evidence type="ECO:0000256" key="1">
    <source>
        <dbReference type="SAM" id="MobiDB-lite"/>
    </source>
</evidence>
<feature type="compositionally biased region" description="Basic residues" evidence="1">
    <location>
        <begin position="1"/>
        <end position="10"/>
    </location>
</feature>
<protein>
    <recommendedName>
        <fullName evidence="4">BZIP domain-containing protein</fullName>
    </recommendedName>
</protein>
<evidence type="ECO:0000313" key="2">
    <source>
        <dbReference type="EMBL" id="KAL0057594.1"/>
    </source>
</evidence>
<feature type="region of interest" description="Disordered" evidence="1">
    <location>
        <begin position="1"/>
        <end position="24"/>
    </location>
</feature>
<feature type="compositionally biased region" description="Basic and acidic residues" evidence="1">
    <location>
        <begin position="11"/>
        <end position="24"/>
    </location>
</feature>
<accession>A0ABR2Z9C6</accession>
<sequence>MPAHRLHKTKKDREKATQEKNRRYYEKNKEVIRTNRRVKYAKEMNVERRELKAENEEKKRSSWETRAQEEYHSNTLEKLRDLEASINTYLFNSGSAYFERIFQEYLAWSESTLQHEPSPLELLSKVFSSMLDTVAKIGNGILNEYGAWKEWKECQRPTRRIRCLIRCADNLEEIVLEWGSSVLALRHSKGLLAFQEDINRRWLDRLSSCTYIALLDKD</sequence>
<evidence type="ECO:0000313" key="3">
    <source>
        <dbReference type="Proteomes" id="UP001437256"/>
    </source>
</evidence>
<organism evidence="2 3">
    <name type="scientific">Marasmius tenuissimus</name>
    <dbReference type="NCBI Taxonomy" id="585030"/>
    <lineage>
        <taxon>Eukaryota</taxon>
        <taxon>Fungi</taxon>
        <taxon>Dikarya</taxon>
        <taxon>Basidiomycota</taxon>
        <taxon>Agaricomycotina</taxon>
        <taxon>Agaricomycetes</taxon>
        <taxon>Agaricomycetidae</taxon>
        <taxon>Agaricales</taxon>
        <taxon>Marasmiineae</taxon>
        <taxon>Marasmiaceae</taxon>
        <taxon>Marasmius</taxon>
    </lineage>
</organism>